<feature type="compositionally biased region" description="Low complexity" evidence="1">
    <location>
        <begin position="136"/>
        <end position="155"/>
    </location>
</feature>
<feature type="signal peptide" evidence="2">
    <location>
        <begin position="1"/>
        <end position="16"/>
    </location>
</feature>
<feature type="compositionally biased region" description="Basic and acidic residues" evidence="1">
    <location>
        <begin position="226"/>
        <end position="235"/>
    </location>
</feature>
<evidence type="ECO:0000256" key="1">
    <source>
        <dbReference type="SAM" id="MobiDB-lite"/>
    </source>
</evidence>
<feature type="compositionally biased region" description="Polar residues" evidence="1">
    <location>
        <begin position="156"/>
        <end position="193"/>
    </location>
</feature>
<proteinExistence type="predicted"/>
<feature type="region of interest" description="Disordered" evidence="1">
    <location>
        <begin position="134"/>
        <end position="235"/>
    </location>
</feature>
<accession>A0AAV4H143</accession>
<evidence type="ECO:0000256" key="2">
    <source>
        <dbReference type="SAM" id="SignalP"/>
    </source>
</evidence>
<reference evidence="3 4" key="1">
    <citation type="journal article" date="2021" name="Elife">
        <title>Chloroplast acquisition without the gene transfer in kleptoplastic sea slugs, Plakobranchus ocellatus.</title>
        <authorList>
            <person name="Maeda T."/>
            <person name="Takahashi S."/>
            <person name="Yoshida T."/>
            <person name="Shimamura S."/>
            <person name="Takaki Y."/>
            <person name="Nagai Y."/>
            <person name="Toyoda A."/>
            <person name="Suzuki Y."/>
            <person name="Arimoto A."/>
            <person name="Ishii H."/>
            <person name="Satoh N."/>
            <person name="Nishiyama T."/>
            <person name="Hasebe M."/>
            <person name="Maruyama T."/>
            <person name="Minagawa J."/>
            <person name="Obokata J."/>
            <person name="Shigenobu S."/>
        </authorList>
    </citation>
    <scope>NUCLEOTIDE SEQUENCE [LARGE SCALE GENOMIC DNA]</scope>
</reference>
<feature type="chain" id="PRO_5043484016" evidence="2">
    <location>
        <begin position="17"/>
        <end position="417"/>
    </location>
</feature>
<dbReference type="AlphaFoldDB" id="A0AAV4H143"/>
<sequence>MWFYIVILTLCGPIAASELTTEPMTPSPELTTLLANNTESSTSQPTSEFTTEHLASEFSTEKQTSEFSTWRSTSEFTTEQLTSEFTTAQLSSEFTTAQLTSEFTTAQLTSEFTTAPLTSEFTTAPLTSEFTTAQLSSEFSTEQQTSQFSTSEFSTGKPTSEFSSEQPTSEVPTPTDSKLSTMPSQQMDSSNFKLSMGLSKSESGSEHEETAAEASESEGNANFTEAAEHKTERSNSEIDYRRTVIFIKKITSYGEAVFLRGGVGVEGRHIPIQHRALDIREPTPRRDAWAVGDGFLDWDDHPEINQMGVGDGGEAKGTPAQWTTNRRDGPYFHPLNSYGDHYWVVDVMMDCSKTENGFFEFKGIMQDKRWEDGSKLDYQCKGMGSLPRSSINHFALCGKLNVFFWGTGDSCEAKDFL</sequence>
<comment type="caution">
    <text evidence="3">The sequence shown here is derived from an EMBL/GenBank/DDBJ whole genome shotgun (WGS) entry which is preliminary data.</text>
</comment>
<protein>
    <submittedName>
        <fullName evidence="3">Alpha-amylase</fullName>
    </submittedName>
</protein>
<evidence type="ECO:0000313" key="3">
    <source>
        <dbReference type="EMBL" id="GFR91364.1"/>
    </source>
</evidence>
<evidence type="ECO:0000313" key="4">
    <source>
        <dbReference type="Proteomes" id="UP000762676"/>
    </source>
</evidence>
<organism evidence="3 4">
    <name type="scientific">Elysia marginata</name>
    <dbReference type="NCBI Taxonomy" id="1093978"/>
    <lineage>
        <taxon>Eukaryota</taxon>
        <taxon>Metazoa</taxon>
        <taxon>Spiralia</taxon>
        <taxon>Lophotrochozoa</taxon>
        <taxon>Mollusca</taxon>
        <taxon>Gastropoda</taxon>
        <taxon>Heterobranchia</taxon>
        <taxon>Euthyneura</taxon>
        <taxon>Panpulmonata</taxon>
        <taxon>Sacoglossa</taxon>
        <taxon>Placobranchoidea</taxon>
        <taxon>Plakobranchidae</taxon>
        <taxon>Elysia</taxon>
    </lineage>
</organism>
<name>A0AAV4H143_9GAST</name>
<keyword evidence="4" id="KW-1185">Reference proteome</keyword>
<keyword evidence="2" id="KW-0732">Signal</keyword>
<gene>
    <name evidence="3" type="ORF">ElyMa_004325600</name>
</gene>
<dbReference type="Proteomes" id="UP000762676">
    <property type="component" value="Unassembled WGS sequence"/>
</dbReference>
<dbReference type="EMBL" id="BMAT01008732">
    <property type="protein sequence ID" value="GFR91364.1"/>
    <property type="molecule type" value="Genomic_DNA"/>
</dbReference>